<dbReference type="InterPro" id="IPR036615">
    <property type="entry name" value="Mur_ligase_C_dom_sf"/>
</dbReference>
<keyword evidence="7" id="KW-0460">Magnesium</keyword>
<proteinExistence type="inferred from homology"/>
<dbReference type="AlphaFoldDB" id="A0A8I0AQR4"/>
<dbReference type="PROSITE" id="PS01011">
    <property type="entry name" value="FOLYLPOLYGLU_SYNT_1"/>
    <property type="match status" value="1"/>
</dbReference>
<evidence type="ECO:0000256" key="2">
    <source>
        <dbReference type="ARBA" id="ARBA00013025"/>
    </source>
</evidence>
<evidence type="ECO:0000256" key="7">
    <source>
        <dbReference type="ARBA" id="ARBA00022842"/>
    </source>
</evidence>
<dbReference type="PIRSF" id="PIRSF001563">
    <property type="entry name" value="Folylpolyglu_synth"/>
    <property type="match status" value="1"/>
</dbReference>
<keyword evidence="6 10" id="KW-0067">ATP-binding</keyword>
<dbReference type="RefSeq" id="WP_186847921.1">
    <property type="nucleotide sequence ID" value="NZ_JACOOX010000006.1"/>
</dbReference>
<dbReference type="NCBIfam" id="TIGR01499">
    <property type="entry name" value="folC"/>
    <property type="match status" value="1"/>
</dbReference>
<dbReference type="InterPro" id="IPR018109">
    <property type="entry name" value="Folylpolyglutamate_synth_CS"/>
</dbReference>
<protein>
    <recommendedName>
        <fullName evidence="2">tetrahydrofolate synthase</fullName>
        <ecNumber evidence="2">6.3.2.17</ecNumber>
    </recommendedName>
    <alternativeName>
        <fullName evidence="8">Tetrahydrofolylpolyglutamate synthase</fullName>
    </alternativeName>
</protein>
<dbReference type="PROSITE" id="PS01012">
    <property type="entry name" value="FOLYLPOLYGLU_SYNT_2"/>
    <property type="match status" value="1"/>
</dbReference>
<dbReference type="GO" id="GO:0005524">
    <property type="term" value="F:ATP binding"/>
    <property type="evidence" value="ECO:0007669"/>
    <property type="project" value="UniProtKB-KW"/>
</dbReference>
<dbReference type="Gene3D" id="3.40.1190.10">
    <property type="entry name" value="Mur-like, catalytic domain"/>
    <property type="match status" value="1"/>
</dbReference>
<dbReference type="PANTHER" id="PTHR11136:SF0">
    <property type="entry name" value="DIHYDROFOLATE SYNTHETASE-RELATED"/>
    <property type="match status" value="1"/>
</dbReference>
<dbReference type="PANTHER" id="PTHR11136">
    <property type="entry name" value="FOLYLPOLYGLUTAMATE SYNTHASE-RELATED"/>
    <property type="match status" value="1"/>
</dbReference>
<dbReference type="EMBL" id="JACOOX010000006">
    <property type="protein sequence ID" value="MBC5663605.1"/>
    <property type="molecule type" value="Genomic_DNA"/>
</dbReference>
<comment type="caution">
    <text evidence="13">The sequence shown here is derived from an EMBL/GenBank/DDBJ whole genome shotgun (WGS) entry which is preliminary data.</text>
</comment>
<dbReference type="EC" id="6.3.2.17" evidence="2"/>
<evidence type="ECO:0000256" key="8">
    <source>
        <dbReference type="ARBA" id="ARBA00030592"/>
    </source>
</evidence>
<feature type="domain" description="Mur ligase central" evidence="12">
    <location>
        <begin position="44"/>
        <end position="265"/>
    </location>
</feature>
<evidence type="ECO:0000256" key="3">
    <source>
        <dbReference type="ARBA" id="ARBA00022598"/>
    </source>
</evidence>
<feature type="domain" description="Mur ligase C-terminal" evidence="11">
    <location>
        <begin position="291"/>
        <end position="412"/>
    </location>
</feature>
<gene>
    <name evidence="13" type="ORF">H8S09_12110</name>
</gene>
<evidence type="ECO:0000256" key="9">
    <source>
        <dbReference type="ARBA" id="ARBA00047493"/>
    </source>
</evidence>
<dbReference type="Gene3D" id="3.90.190.20">
    <property type="entry name" value="Mur ligase, C-terminal domain"/>
    <property type="match status" value="1"/>
</dbReference>
<evidence type="ECO:0000313" key="14">
    <source>
        <dbReference type="Proteomes" id="UP000615234"/>
    </source>
</evidence>
<dbReference type="Proteomes" id="UP000615234">
    <property type="component" value="Unassembled WGS sequence"/>
</dbReference>
<organism evidence="13 14">
    <name type="scientific">Coprococcus hominis</name>
    <name type="common">ex Liu et al. 2022</name>
    <dbReference type="NCBI Taxonomy" id="2763039"/>
    <lineage>
        <taxon>Bacteria</taxon>
        <taxon>Bacillati</taxon>
        <taxon>Bacillota</taxon>
        <taxon>Clostridia</taxon>
        <taxon>Lachnospirales</taxon>
        <taxon>Lachnospiraceae</taxon>
        <taxon>Coprococcus</taxon>
    </lineage>
</organism>
<comment type="similarity">
    <text evidence="1 10">Belongs to the folylpolyglutamate synthase family.</text>
</comment>
<dbReference type="GO" id="GO:0008841">
    <property type="term" value="F:dihydrofolate synthase activity"/>
    <property type="evidence" value="ECO:0007669"/>
    <property type="project" value="TreeGrafter"/>
</dbReference>
<dbReference type="SUPFAM" id="SSF53623">
    <property type="entry name" value="MurD-like peptide ligases, catalytic domain"/>
    <property type="match status" value="1"/>
</dbReference>
<dbReference type="GO" id="GO:0005737">
    <property type="term" value="C:cytoplasm"/>
    <property type="evidence" value="ECO:0007669"/>
    <property type="project" value="TreeGrafter"/>
</dbReference>
<keyword evidence="3 10" id="KW-0436">Ligase</keyword>
<dbReference type="InterPro" id="IPR004101">
    <property type="entry name" value="Mur_ligase_C"/>
</dbReference>
<comment type="catalytic activity">
    <reaction evidence="9">
        <text>(6S)-5,6,7,8-tetrahydrofolyl-(gamma-L-Glu)(n) + L-glutamate + ATP = (6S)-5,6,7,8-tetrahydrofolyl-(gamma-L-Glu)(n+1) + ADP + phosphate + H(+)</text>
        <dbReference type="Rhea" id="RHEA:10580"/>
        <dbReference type="Rhea" id="RHEA-COMP:14738"/>
        <dbReference type="Rhea" id="RHEA-COMP:14740"/>
        <dbReference type="ChEBI" id="CHEBI:15378"/>
        <dbReference type="ChEBI" id="CHEBI:29985"/>
        <dbReference type="ChEBI" id="CHEBI:30616"/>
        <dbReference type="ChEBI" id="CHEBI:43474"/>
        <dbReference type="ChEBI" id="CHEBI:141005"/>
        <dbReference type="ChEBI" id="CHEBI:456216"/>
        <dbReference type="EC" id="6.3.2.17"/>
    </reaction>
</comment>
<evidence type="ECO:0000259" key="12">
    <source>
        <dbReference type="Pfam" id="PF08245"/>
    </source>
</evidence>
<evidence type="ECO:0000256" key="10">
    <source>
        <dbReference type="PIRNR" id="PIRNR001563"/>
    </source>
</evidence>
<sequence>MTYEEAYLYMKEAGKRGSVYGTETVKELLLRLGNPQDRVPVVHIAGTNGKGSIFAFVGHILEDAGYVVGRYISPTIFTYLERFQINGHYMKESEFARIMETVIPVCEDMEEAGLPIPTAFELETAVAFLYFVQKKVDIVLLETGMGGKNDATNVVKQPLCTVLASISRDHMQFLGDTLQEILEQKMGILREQVPCVAYPMQDEMRQIWLKKCDKMQIEPIMADTDQLQVIAENLHGSRFCYKGQEYELGIPGIYQIYNSITAIEVCNCLKKQYDLKNVNIKNGLKETVWEGRFQKIKDVPLTYIDGAHNEGGWRSLRENIRAYFTGRPLIYICGVLADKEYEKMVDIMAPFASFIITVTPDNPRALDKEILADCYRSYGKSVDTAGDVFTAQRQAETLAQEMTEPVIVVFGSLSFIGPLIPRIK</sequence>
<evidence type="ECO:0000256" key="6">
    <source>
        <dbReference type="ARBA" id="ARBA00022840"/>
    </source>
</evidence>
<keyword evidence="14" id="KW-1185">Reference proteome</keyword>
<dbReference type="SUPFAM" id="SSF53244">
    <property type="entry name" value="MurD-like peptide ligases, peptide-binding domain"/>
    <property type="match status" value="1"/>
</dbReference>
<dbReference type="GO" id="GO:0046872">
    <property type="term" value="F:metal ion binding"/>
    <property type="evidence" value="ECO:0007669"/>
    <property type="project" value="UniProtKB-KW"/>
</dbReference>
<name>A0A8I0AQR4_9FIRM</name>
<evidence type="ECO:0000256" key="1">
    <source>
        <dbReference type="ARBA" id="ARBA00008276"/>
    </source>
</evidence>
<evidence type="ECO:0000259" key="11">
    <source>
        <dbReference type="Pfam" id="PF02875"/>
    </source>
</evidence>
<dbReference type="Pfam" id="PF02875">
    <property type="entry name" value="Mur_ligase_C"/>
    <property type="match status" value="1"/>
</dbReference>
<dbReference type="InterPro" id="IPR013221">
    <property type="entry name" value="Mur_ligase_cen"/>
</dbReference>
<keyword evidence="5 10" id="KW-0547">Nucleotide-binding</keyword>
<evidence type="ECO:0000256" key="5">
    <source>
        <dbReference type="ARBA" id="ARBA00022741"/>
    </source>
</evidence>
<dbReference type="GO" id="GO:0004326">
    <property type="term" value="F:tetrahydrofolylpolyglutamate synthase activity"/>
    <property type="evidence" value="ECO:0007669"/>
    <property type="project" value="UniProtKB-EC"/>
</dbReference>
<reference evidence="13 14" key="1">
    <citation type="submission" date="2020-08" db="EMBL/GenBank/DDBJ databases">
        <title>Genome public.</title>
        <authorList>
            <person name="Liu C."/>
            <person name="Sun Q."/>
        </authorList>
    </citation>
    <scope>NUCLEOTIDE SEQUENCE [LARGE SCALE GENOMIC DNA]</scope>
    <source>
        <strain evidence="13 14">NSJ-10</strain>
    </source>
</reference>
<accession>A0A8I0AQR4</accession>
<evidence type="ECO:0000313" key="13">
    <source>
        <dbReference type="EMBL" id="MBC5663605.1"/>
    </source>
</evidence>
<evidence type="ECO:0000256" key="4">
    <source>
        <dbReference type="ARBA" id="ARBA00022723"/>
    </source>
</evidence>
<dbReference type="Pfam" id="PF08245">
    <property type="entry name" value="Mur_ligase_M"/>
    <property type="match status" value="1"/>
</dbReference>
<keyword evidence="4" id="KW-0479">Metal-binding</keyword>
<dbReference type="InterPro" id="IPR036565">
    <property type="entry name" value="Mur-like_cat_sf"/>
</dbReference>
<dbReference type="InterPro" id="IPR001645">
    <property type="entry name" value="Folylpolyglutamate_synth"/>
</dbReference>